<dbReference type="KEGG" id="mlir:LPB04_02630"/>
<dbReference type="Proteomes" id="UP000593875">
    <property type="component" value="Chromosome"/>
</dbReference>
<evidence type="ECO:0000256" key="1">
    <source>
        <dbReference type="SAM" id="SignalP"/>
    </source>
</evidence>
<evidence type="ECO:0000313" key="2">
    <source>
        <dbReference type="EMBL" id="QOL50228.1"/>
    </source>
</evidence>
<sequence length="219" mass="23967">MNKYLIVLALSFTCALHAGAVEEQGAVWKRTAKFRSLSSAEQSTLIKLYNVKIEEVADDYRAKLPAPMSIERDRAVTGISRCVVDSGLLQQMQKDPESAAAEAAAKRYLDSCGAAQGDRFIAAEWRGARKVSALAYLLDYKELLGTTVAVKGSLLHRGQLTLLHPPGRPDAYIVVDIDELSRDERERILLDCASGCQMEVYGKVGNIVGQKGLAAIRIR</sequence>
<name>A0A7L9U5F9_9BURK</name>
<keyword evidence="1" id="KW-0732">Signal</keyword>
<dbReference type="AlphaFoldDB" id="A0A7L9U5F9"/>
<organism evidence="2 3">
    <name type="scientific">Massilia litorea</name>
    <dbReference type="NCBI Taxonomy" id="2769491"/>
    <lineage>
        <taxon>Bacteria</taxon>
        <taxon>Pseudomonadati</taxon>
        <taxon>Pseudomonadota</taxon>
        <taxon>Betaproteobacteria</taxon>
        <taxon>Burkholderiales</taxon>
        <taxon>Oxalobacteraceae</taxon>
        <taxon>Telluria group</taxon>
        <taxon>Massilia</taxon>
    </lineage>
</organism>
<dbReference type="RefSeq" id="WP_193687244.1">
    <property type="nucleotide sequence ID" value="NZ_CP062941.1"/>
</dbReference>
<proteinExistence type="predicted"/>
<evidence type="ECO:0000313" key="3">
    <source>
        <dbReference type="Proteomes" id="UP000593875"/>
    </source>
</evidence>
<protein>
    <submittedName>
        <fullName evidence="2">Uncharacterized protein</fullName>
    </submittedName>
</protein>
<gene>
    <name evidence="2" type="ORF">LPB04_02630</name>
</gene>
<reference evidence="2 3" key="1">
    <citation type="submission" date="2020-10" db="EMBL/GenBank/DDBJ databases">
        <title>Genome sequencing of Massilia sp. LPB0304.</title>
        <authorList>
            <person name="Kim J."/>
        </authorList>
    </citation>
    <scope>NUCLEOTIDE SEQUENCE [LARGE SCALE GENOMIC DNA]</scope>
    <source>
        <strain evidence="2 3">LPB0304</strain>
    </source>
</reference>
<accession>A0A7L9U5F9</accession>
<keyword evidence="3" id="KW-1185">Reference proteome</keyword>
<dbReference type="EMBL" id="CP062941">
    <property type="protein sequence ID" value="QOL50228.1"/>
    <property type="molecule type" value="Genomic_DNA"/>
</dbReference>
<feature type="signal peptide" evidence="1">
    <location>
        <begin position="1"/>
        <end position="20"/>
    </location>
</feature>
<feature type="chain" id="PRO_5032896094" evidence="1">
    <location>
        <begin position="21"/>
        <end position="219"/>
    </location>
</feature>